<evidence type="ECO:0000313" key="1">
    <source>
        <dbReference type="EMBL" id="MFD1014323.1"/>
    </source>
</evidence>
<sequence length="152" mass="17443">MQYSTEILIEKPISEVLKKLNTIDNLKHWQNGLVSTSHISGVPNQLGAKIKLKYNFGRCKMEVLETVTKQNLPSELHATYTTKGVRNIQENYFKVTEDNATLWISKNEFQPTSLKMSLCLFFMPGAFKKQTKTLMSNFKNYLEKGVSVHQPN</sequence>
<protein>
    <submittedName>
        <fullName evidence="1">SRPBCC family protein</fullName>
    </submittedName>
</protein>
<dbReference type="Proteomes" id="UP001597086">
    <property type="component" value="Unassembled WGS sequence"/>
</dbReference>
<accession>A0ABW3KP15</accession>
<comment type="caution">
    <text evidence="1">The sequence shown here is derived from an EMBL/GenBank/DDBJ whole genome shotgun (WGS) entry which is preliminary data.</text>
</comment>
<keyword evidence="2" id="KW-1185">Reference proteome</keyword>
<evidence type="ECO:0000313" key="2">
    <source>
        <dbReference type="Proteomes" id="UP001597086"/>
    </source>
</evidence>
<reference evidence="2" key="1">
    <citation type="journal article" date="2019" name="Int. J. Syst. Evol. Microbiol.">
        <title>The Global Catalogue of Microorganisms (GCM) 10K type strain sequencing project: providing services to taxonomists for standard genome sequencing and annotation.</title>
        <authorList>
            <consortium name="The Broad Institute Genomics Platform"/>
            <consortium name="The Broad Institute Genome Sequencing Center for Infectious Disease"/>
            <person name="Wu L."/>
            <person name="Ma J."/>
        </authorList>
    </citation>
    <scope>NUCLEOTIDE SEQUENCE [LARGE SCALE GENOMIC DNA]</scope>
    <source>
        <strain evidence="2">CCUG 56098</strain>
    </source>
</reference>
<dbReference type="Gene3D" id="3.30.530.20">
    <property type="match status" value="1"/>
</dbReference>
<dbReference type="EMBL" id="JBHTKM010000001">
    <property type="protein sequence ID" value="MFD1014323.1"/>
    <property type="molecule type" value="Genomic_DNA"/>
</dbReference>
<organism evidence="1 2">
    <name type="scientific">Winogradskyella rapida</name>
    <dbReference type="NCBI Taxonomy" id="549701"/>
    <lineage>
        <taxon>Bacteria</taxon>
        <taxon>Pseudomonadati</taxon>
        <taxon>Bacteroidota</taxon>
        <taxon>Flavobacteriia</taxon>
        <taxon>Flavobacteriales</taxon>
        <taxon>Flavobacteriaceae</taxon>
        <taxon>Winogradskyella</taxon>
    </lineage>
</organism>
<proteinExistence type="predicted"/>
<dbReference type="InterPro" id="IPR023393">
    <property type="entry name" value="START-like_dom_sf"/>
</dbReference>
<dbReference type="RefSeq" id="WP_386113085.1">
    <property type="nucleotide sequence ID" value="NZ_JBHTKM010000001.1"/>
</dbReference>
<dbReference type="SUPFAM" id="SSF55961">
    <property type="entry name" value="Bet v1-like"/>
    <property type="match status" value="1"/>
</dbReference>
<name>A0ABW3KP15_9FLAO</name>
<gene>
    <name evidence="1" type="ORF">ACFQ13_00190</name>
</gene>